<feature type="repeat" description="Hemopexin" evidence="6">
    <location>
        <begin position="123"/>
        <end position="177"/>
    </location>
</feature>
<dbReference type="GO" id="GO:0006955">
    <property type="term" value="P:immune response"/>
    <property type="evidence" value="ECO:0007669"/>
    <property type="project" value="InterPro"/>
</dbReference>
<evidence type="ECO:0000256" key="4">
    <source>
        <dbReference type="ARBA" id="ARBA00022737"/>
    </source>
</evidence>
<dbReference type="InterPro" id="IPR051298">
    <property type="entry name" value="Heme_transport/Cell_adhesion"/>
</dbReference>
<dbReference type="GO" id="GO:0007160">
    <property type="term" value="P:cell-matrix adhesion"/>
    <property type="evidence" value="ECO:0007669"/>
    <property type="project" value="TreeGrafter"/>
</dbReference>
<comment type="subcellular location">
    <subcellularLocation>
        <location evidence="1">Secreted</location>
    </subcellularLocation>
</comment>
<organism evidence="9 10">
    <name type="scientific">Chiloscyllium punctatum</name>
    <name type="common">Brownbanded bambooshark</name>
    <name type="synonym">Hemiscyllium punctatum</name>
    <dbReference type="NCBI Taxonomy" id="137246"/>
    <lineage>
        <taxon>Eukaryota</taxon>
        <taxon>Metazoa</taxon>
        <taxon>Chordata</taxon>
        <taxon>Craniata</taxon>
        <taxon>Vertebrata</taxon>
        <taxon>Chondrichthyes</taxon>
        <taxon>Elasmobranchii</taxon>
        <taxon>Galeomorphii</taxon>
        <taxon>Galeoidea</taxon>
        <taxon>Orectolobiformes</taxon>
        <taxon>Hemiscylliidae</taxon>
        <taxon>Chiloscyllium</taxon>
    </lineage>
</organism>
<keyword evidence="4" id="KW-0677">Repeat</keyword>
<dbReference type="PANTHER" id="PTHR22917:SF3">
    <property type="entry name" value="VITRONECTIN"/>
    <property type="match status" value="1"/>
</dbReference>
<dbReference type="PROSITE" id="PS50958">
    <property type="entry name" value="SMB_2"/>
    <property type="match status" value="1"/>
</dbReference>
<dbReference type="GO" id="GO:0005178">
    <property type="term" value="F:integrin binding"/>
    <property type="evidence" value="ECO:0007669"/>
    <property type="project" value="TreeGrafter"/>
</dbReference>
<evidence type="ECO:0000256" key="3">
    <source>
        <dbReference type="ARBA" id="ARBA00022729"/>
    </source>
</evidence>
<evidence type="ECO:0000313" key="10">
    <source>
        <dbReference type="Proteomes" id="UP000287033"/>
    </source>
</evidence>
<dbReference type="Pfam" id="PF01033">
    <property type="entry name" value="Somatomedin_B"/>
    <property type="match status" value="1"/>
</dbReference>
<dbReference type="Pfam" id="PF00045">
    <property type="entry name" value="Hemopexin"/>
    <property type="match status" value="1"/>
</dbReference>
<dbReference type="AlphaFoldDB" id="A0A401RRP6"/>
<name>A0A401RRP6_CHIPU</name>
<evidence type="ECO:0000256" key="7">
    <source>
        <dbReference type="SAM" id="MobiDB-lite"/>
    </source>
</evidence>
<accession>A0A401RRP6</accession>
<keyword evidence="3" id="KW-0732">Signal</keyword>
<dbReference type="Gene3D" id="2.110.10.10">
    <property type="entry name" value="Hemopexin-like domain"/>
    <property type="match status" value="1"/>
</dbReference>
<dbReference type="SMART" id="SM00201">
    <property type="entry name" value="SO"/>
    <property type="match status" value="1"/>
</dbReference>
<dbReference type="InterPro" id="IPR036375">
    <property type="entry name" value="Hemopexin-like_dom_sf"/>
</dbReference>
<dbReference type="EMBL" id="BEZZ01001954">
    <property type="protein sequence ID" value="GCC20807.1"/>
    <property type="molecule type" value="Genomic_DNA"/>
</dbReference>
<dbReference type="InterPro" id="IPR036024">
    <property type="entry name" value="Somatomedin_B-like_dom_sf"/>
</dbReference>
<dbReference type="PRINTS" id="PR00022">
    <property type="entry name" value="SOMATOMEDINB"/>
</dbReference>
<dbReference type="GO" id="GO:0033627">
    <property type="term" value="P:cell adhesion mediated by integrin"/>
    <property type="evidence" value="ECO:0007669"/>
    <property type="project" value="TreeGrafter"/>
</dbReference>
<dbReference type="InterPro" id="IPR001212">
    <property type="entry name" value="Somatomedin_B_dom"/>
</dbReference>
<dbReference type="SUPFAM" id="SSF50923">
    <property type="entry name" value="Hemopexin-like domain"/>
    <property type="match status" value="1"/>
</dbReference>
<evidence type="ECO:0000313" key="9">
    <source>
        <dbReference type="EMBL" id="GCC20807.1"/>
    </source>
</evidence>
<sequence length="283" mass="32578">MGRTDRVWAGPDWVTEDQSGRGRSVAGKTWAGPFRSEEAAMKPVIVLVACSFLSTISADRGSCVGRCDKSFNPLQKCQCDNMCKFYTSCCEDYDTGDSYWRFSDGILERDFPRLIKDGFPGIPNNIDASLAVPACNIDGKERVYFFKGNSYWEYVFQNQPTQKECADSLISDVFLRYSDMDSSWEDVFIRLFADTSNVGASEPRLISENWHGIPGRVDSAMIGKLFFIRQFPSLGWHKPRKPKKQRKFLRWNRRRQQRRKQSSSMDMDLFSLIPSQSVYFFVK</sequence>
<dbReference type="InterPro" id="IPR018487">
    <property type="entry name" value="Hemopexin-like_repeat"/>
</dbReference>
<protein>
    <recommendedName>
        <fullName evidence="8">SMB domain-containing protein</fullName>
    </recommendedName>
</protein>
<feature type="region of interest" description="Disordered" evidence="7">
    <location>
        <begin position="1"/>
        <end position="24"/>
    </location>
</feature>
<dbReference type="InterPro" id="IPR020436">
    <property type="entry name" value="SMB_chordata"/>
</dbReference>
<dbReference type="PANTHER" id="PTHR22917">
    <property type="entry name" value="HEMOPEXIN DOMAIN-CONTAINING PROTEIN"/>
    <property type="match status" value="1"/>
</dbReference>
<comment type="caution">
    <text evidence="9">The sequence shown here is derived from an EMBL/GenBank/DDBJ whole genome shotgun (WGS) entry which is preliminary data.</text>
</comment>
<dbReference type="SUPFAM" id="SSF90188">
    <property type="entry name" value="Somatomedin B domain"/>
    <property type="match status" value="1"/>
</dbReference>
<reference evidence="9 10" key="1">
    <citation type="journal article" date="2018" name="Nat. Ecol. Evol.">
        <title>Shark genomes provide insights into elasmobranch evolution and the origin of vertebrates.</title>
        <authorList>
            <person name="Hara Y"/>
            <person name="Yamaguchi K"/>
            <person name="Onimaru K"/>
            <person name="Kadota M"/>
            <person name="Koyanagi M"/>
            <person name="Keeley SD"/>
            <person name="Tatsumi K"/>
            <person name="Tanaka K"/>
            <person name="Motone F"/>
            <person name="Kageyama Y"/>
            <person name="Nozu R"/>
            <person name="Adachi N"/>
            <person name="Nishimura O"/>
            <person name="Nakagawa R"/>
            <person name="Tanegashima C"/>
            <person name="Kiyatake I"/>
            <person name="Matsumoto R"/>
            <person name="Murakumo K"/>
            <person name="Nishida K"/>
            <person name="Terakita A"/>
            <person name="Kuratani S"/>
            <person name="Sato K"/>
            <person name="Hyodo S Kuraku.S."/>
        </authorList>
    </citation>
    <scope>NUCLEOTIDE SEQUENCE [LARGE SCALE GENOMIC DNA]</scope>
</reference>
<keyword evidence="5" id="KW-1015">Disulfide bond</keyword>
<dbReference type="GO" id="GO:0050840">
    <property type="term" value="F:extracellular matrix binding"/>
    <property type="evidence" value="ECO:0007669"/>
    <property type="project" value="TreeGrafter"/>
</dbReference>
<evidence type="ECO:0000256" key="6">
    <source>
        <dbReference type="PROSITE-ProRule" id="PRU01011"/>
    </source>
</evidence>
<dbReference type="Proteomes" id="UP000287033">
    <property type="component" value="Unassembled WGS sequence"/>
</dbReference>
<evidence type="ECO:0000256" key="2">
    <source>
        <dbReference type="ARBA" id="ARBA00022525"/>
    </source>
</evidence>
<proteinExistence type="predicted"/>
<keyword evidence="2" id="KW-0964">Secreted</keyword>
<dbReference type="GO" id="GO:0005044">
    <property type="term" value="F:scavenger receptor activity"/>
    <property type="evidence" value="ECO:0007669"/>
    <property type="project" value="InterPro"/>
</dbReference>
<dbReference type="GO" id="GO:0005615">
    <property type="term" value="C:extracellular space"/>
    <property type="evidence" value="ECO:0007669"/>
    <property type="project" value="TreeGrafter"/>
</dbReference>
<dbReference type="OrthoDB" id="9898692at2759"/>
<gene>
    <name evidence="9" type="ORF">chiPu_0019375</name>
</gene>
<evidence type="ECO:0000259" key="8">
    <source>
        <dbReference type="PROSITE" id="PS50958"/>
    </source>
</evidence>
<dbReference type="Gene3D" id="4.10.410.20">
    <property type="match status" value="1"/>
</dbReference>
<dbReference type="STRING" id="137246.A0A401RRP6"/>
<feature type="domain" description="SMB" evidence="8">
    <location>
        <begin position="59"/>
        <end position="103"/>
    </location>
</feature>
<dbReference type="GO" id="GO:0030247">
    <property type="term" value="F:polysaccharide binding"/>
    <property type="evidence" value="ECO:0007669"/>
    <property type="project" value="InterPro"/>
</dbReference>
<feature type="non-terminal residue" evidence="9">
    <location>
        <position position="283"/>
    </location>
</feature>
<evidence type="ECO:0000256" key="5">
    <source>
        <dbReference type="ARBA" id="ARBA00023157"/>
    </source>
</evidence>
<dbReference type="InterPro" id="IPR018486">
    <property type="entry name" value="Hemopexin_CS"/>
</dbReference>
<dbReference type="PROSITE" id="PS00024">
    <property type="entry name" value="HEMOPEXIN"/>
    <property type="match status" value="1"/>
</dbReference>
<evidence type="ECO:0000256" key="1">
    <source>
        <dbReference type="ARBA" id="ARBA00004613"/>
    </source>
</evidence>
<keyword evidence="10" id="KW-1185">Reference proteome</keyword>
<dbReference type="PROSITE" id="PS51642">
    <property type="entry name" value="HEMOPEXIN_2"/>
    <property type="match status" value="1"/>
</dbReference>